<comment type="similarity">
    <text evidence="1">Belongs to the FGGY kinase family.</text>
</comment>
<name>A0A9X1QQ94_9CORY</name>
<evidence type="ECO:0000256" key="3">
    <source>
        <dbReference type="ARBA" id="ARBA00022777"/>
    </source>
</evidence>
<evidence type="ECO:0000313" key="7">
    <source>
        <dbReference type="EMBL" id="MCF4007662.1"/>
    </source>
</evidence>
<dbReference type="Pfam" id="PF02782">
    <property type="entry name" value="FGGY_C"/>
    <property type="match status" value="1"/>
</dbReference>
<dbReference type="InterPro" id="IPR050406">
    <property type="entry name" value="FGGY_Carb_Kinase"/>
</dbReference>
<dbReference type="CDD" id="cd07770">
    <property type="entry name" value="ASKHA_NBD_FGGY_GntK"/>
    <property type="match status" value="1"/>
</dbReference>
<dbReference type="PIRSF" id="PIRSF000538">
    <property type="entry name" value="GlpK"/>
    <property type="match status" value="1"/>
</dbReference>
<dbReference type="SUPFAM" id="SSF53067">
    <property type="entry name" value="Actin-like ATPase domain"/>
    <property type="match status" value="2"/>
</dbReference>
<protein>
    <submittedName>
        <fullName evidence="7">Gluconokinase</fullName>
    </submittedName>
</protein>
<dbReference type="Gene3D" id="3.30.420.40">
    <property type="match status" value="2"/>
</dbReference>
<sequence length="518" mass="55280">MSVPCRRSQAPYVLALDIGSTASRGGLYDALGRPVKGSKQRIPHHFDTNAHGRSTIDADAVVDECRRIIDGVLECIREHDLAPQLVGVAMDTFASSFLLVRRGEALTPCATYADARCAADVHALRGTIDEEAYHVRTGVRLHTSYHPARLRWAARTMPEEFAAADAVMTLGEYVYAKLAGVRGISTSMAAWSGILHAHTGELDTAILDVLGVSPELFAPICDPSEPLLPTKLPAEWSELEGLPWLPAIPDGWPSTVGPGASDEDTVAVAAATSGAVRVLLPHVPERIPGGLWCYRVSREQCIVGGALNDVGRAVSWLRSTIREIPEEEIAAALLAPPRPATPHVLPFLSGERSTGWAADAQAAITGVTEACGPADLWRGMVEGIVLSYRRVWEELRAAGARPRRIIASGRVTSEMPAWLQPLASALGCEVTPLEMKRATLRGTALIALDALGHCATPATPPWAEAIAPRTEEQEYWDRAAEEFQRSYDALVAPASTASQPAAPSASPAASSPGAPEPR</sequence>
<dbReference type="PANTHER" id="PTHR43095:SF2">
    <property type="entry name" value="GLUCONOKINASE"/>
    <property type="match status" value="1"/>
</dbReference>
<dbReference type="EMBL" id="JAKGSI010000006">
    <property type="protein sequence ID" value="MCF4007662.1"/>
    <property type="molecule type" value="Genomic_DNA"/>
</dbReference>
<dbReference type="InterPro" id="IPR018484">
    <property type="entry name" value="FGGY_N"/>
</dbReference>
<evidence type="ECO:0000313" key="8">
    <source>
        <dbReference type="Proteomes" id="UP001139336"/>
    </source>
</evidence>
<gene>
    <name evidence="7" type="ORF">L1O03_10860</name>
</gene>
<evidence type="ECO:0000256" key="4">
    <source>
        <dbReference type="SAM" id="MobiDB-lite"/>
    </source>
</evidence>
<dbReference type="GO" id="GO:0005975">
    <property type="term" value="P:carbohydrate metabolic process"/>
    <property type="evidence" value="ECO:0007669"/>
    <property type="project" value="InterPro"/>
</dbReference>
<reference evidence="7" key="1">
    <citation type="submission" date="2022-01" db="EMBL/GenBank/DDBJ databases">
        <title>Corynebacterium sp. nov isolated from isolated from the feces of the greater white-fronted geese (Anser albifrons) at Poyang Lake, PR China.</title>
        <authorList>
            <person name="Liu Q."/>
        </authorList>
    </citation>
    <scope>NUCLEOTIDE SEQUENCE</scope>
    <source>
        <strain evidence="7">JCM 32435</strain>
    </source>
</reference>
<comment type="caution">
    <text evidence="7">The sequence shown here is derived from an EMBL/GenBank/DDBJ whole genome shotgun (WGS) entry which is preliminary data.</text>
</comment>
<dbReference type="InterPro" id="IPR018485">
    <property type="entry name" value="FGGY_C"/>
</dbReference>
<dbReference type="InterPro" id="IPR043129">
    <property type="entry name" value="ATPase_NBD"/>
</dbReference>
<keyword evidence="8" id="KW-1185">Reference proteome</keyword>
<feature type="domain" description="Carbohydrate kinase FGGY N-terminal" evidence="5">
    <location>
        <begin position="12"/>
        <end position="225"/>
    </location>
</feature>
<proteinExistence type="inferred from homology"/>
<dbReference type="InterPro" id="IPR000577">
    <property type="entry name" value="Carb_kinase_FGGY"/>
</dbReference>
<dbReference type="RefSeq" id="WP_236119983.1">
    <property type="nucleotide sequence ID" value="NZ_JAKGSI010000006.1"/>
</dbReference>
<dbReference type="AlphaFoldDB" id="A0A9X1QQ94"/>
<dbReference type="GO" id="GO:0016301">
    <property type="term" value="F:kinase activity"/>
    <property type="evidence" value="ECO:0007669"/>
    <property type="project" value="UniProtKB-KW"/>
</dbReference>
<evidence type="ECO:0000259" key="5">
    <source>
        <dbReference type="Pfam" id="PF00370"/>
    </source>
</evidence>
<dbReference type="PANTHER" id="PTHR43095">
    <property type="entry name" value="SUGAR KINASE"/>
    <property type="match status" value="1"/>
</dbReference>
<keyword evidence="2" id="KW-0808">Transferase</keyword>
<evidence type="ECO:0000259" key="6">
    <source>
        <dbReference type="Pfam" id="PF02782"/>
    </source>
</evidence>
<feature type="domain" description="Carbohydrate kinase FGGY C-terminal" evidence="6">
    <location>
        <begin position="297"/>
        <end position="448"/>
    </location>
</feature>
<dbReference type="Pfam" id="PF00370">
    <property type="entry name" value="FGGY_N"/>
    <property type="match status" value="1"/>
</dbReference>
<feature type="region of interest" description="Disordered" evidence="4">
    <location>
        <begin position="490"/>
        <end position="518"/>
    </location>
</feature>
<evidence type="ECO:0000256" key="1">
    <source>
        <dbReference type="ARBA" id="ARBA00009156"/>
    </source>
</evidence>
<organism evidence="7 8">
    <name type="scientific">Corynebacterium uropygiale</name>
    <dbReference type="NCBI Taxonomy" id="1775911"/>
    <lineage>
        <taxon>Bacteria</taxon>
        <taxon>Bacillati</taxon>
        <taxon>Actinomycetota</taxon>
        <taxon>Actinomycetes</taxon>
        <taxon>Mycobacteriales</taxon>
        <taxon>Corynebacteriaceae</taxon>
        <taxon>Corynebacterium</taxon>
    </lineage>
</organism>
<evidence type="ECO:0000256" key="2">
    <source>
        <dbReference type="ARBA" id="ARBA00022679"/>
    </source>
</evidence>
<feature type="compositionally biased region" description="Low complexity" evidence="4">
    <location>
        <begin position="492"/>
        <end position="518"/>
    </location>
</feature>
<dbReference type="Proteomes" id="UP001139336">
    <property type="component" value="Unassembled WGS sequence"/>
</dbReference>
<keyword evidence="3" id="KW-0418">Kinase</keyword>
<accession>A0A9X1QQ94</accession>